<dbReference type="AlphaFoldDB" id="A0A1B5KYW3"/>
<gene>
    <name evidence="1" type="ORF">UVI_02000490</name>
</gene>
<organism evidence="1 2">
    <name type="scientific">Ustilaginoidea virens</name>
    <name type="common">Rice false smut fungus</name>
    <name type="synonym">Villosiclava virens</name>
    <dbReference type="NCBI Taxonomy" id="1159556"/>
    <lineage>
        <taxon>Eukaryota</taxon>
        <taxon>Fungi</taxon>
        <taxon>Dikarya</taxon>
        <taxon>Ascomycota</taxon>
        <taxon>Pezizomycotina</taxon>
        <taxon>Sordariomycetes</taxon>
        <taxon>Hypocreomycetidae</taxon>
        <taxon>Hypocreales</taxon>
        <taxon>Clavicipitaceae</taxon>
        <taxon>Ustilaginoidea</taxon>
    </lineage>
</organism>
<comment type="caution">
    <text evidence="1">The sequence shown here is derived from an EMBL/GenBank/DDBJ whole genome shotgun (WGS) entry which is preliminary data.</text>
</comment>
<name>A0A1B5KYW3_USTVR</name>
<evidence type="ECO:0000313" key="1">
    <source>
        <dbReference type="EMBL" id="GAO16271.1"/>
    </source>
</evidence>
<evidence type="ECO:0000313" key="2">
    <source>
        <dbReference type="Proteomes" id="UP000054053"/>
    </source>
</evidence>
<accession>A0A1B5KYW3</accession>
<protein>
    <submittedName>
        <fullName evidence="1">Uncharacterized protein</fullName>
    </submittedName>
</protein>
<proteinExistence type="predicted"/>
<reference evidence="2" key="1">
    <citation type="journal article" date="2016" name="Genome Announc.">
        <title>Genome sequence of Ustilaginoidea virens IPU010, a rice pathogenic fungus causing false smut.</title>
        <authorList>
            <person name="Kumagai T."/>
            <person name="Ishii T."/>
            <person name="Terai G."/>
            <person name="Umemura M."/>
            <person name="Machida M."/>
            <person name="Asai K."/>
        </authorList>
    </citation>
    <scope>NUCLEOTIDE SEQUENCE [LARGE SCALE GENOMIC DNA]</scope>
    <source>
        <strain evidence="2">IPU010</strain>
    </source>
</reference>
<dbReference type="EMBL" id="BBTG02000001">
    <property type="protein sequence ID" value="GAO16271.1"/>
    <property type="molecule type" value="Genomic_DNA"/>
</dbReference>
<sequence length="170" mass="17381">MVFFCDDLKCGGMLPYPCGVRAAVAARGPGTVGGSPFATVGRLVRSKVARLAGRFCGRAIGVAYVFRGCPEDGNFLAFTRPFVIPGVVLPGCWFLQPAVNGRRCGAVRCGLVQSGISGKHQQTSTPESGATKAGSLGGSVTELCCGEGGLAGLAEDSTRQTRQVPAPGGM</sequence>
<dbReference type="Proteomes" id="UP000054053">
    <property type="component" value="Unassembled WGS sequence"/>
</dbReference>